<evidence type="ECO:0000313" key="1">
    <source>
        <dbReference type="EMBL" id="WAC15153.1"/>
    </source>
</evidence>
<dbReference type="AlphaFoldDB" id="A0A9E8SND7"/>
<keyword evidence="2" id="KW-1185">Reference proteome</keyword>
<dbReference type="Proteomes" id="UP001164653">
    <property type="component" value="Chromosome"/>
</dbReference>
<protein>
    <submittedName>
        <fullName evidence="1">Nitrate reductase associated protein</fullName>
    </submittedName>
</protein>
<dbReference type="EMBL" id="CP112998">
    <property type="protein sequence ID" value="WAC15153.1"/>
    <property type="molecule type" value="Genomic_DNA"/>
</dbReference>
<dbReference type="NCBIfam" id="TIGR02664">
    <property type="entry name" value="nitr_red_assoc"/>
    <property type="match status" value="1"/>
</dbReference>
<organism evidence="1 2">
    <name type="scientific">Dyadobacter pollutisoli</name>
    <dbReference type="NCBI Taxonomy" id="2910158"/>
    <lineage>
        <taxon>Bacteria</taxon>
        <taxon>Pseudomonadati</taxon>
        <taxon>Bacteroidota</taxon>
        <taxon>Cytophagia</taxon>
        <taxon>Cytophagales</taxon>
        <taxon>Spirosomataceae</taxon>
        <taxon>Dyadobacter</taxon>
    </lineage>
</organism>
<gene>
    <name evidence="1" type="ORF">ON006_14530</name>
</gene>
<dbReference type="KEGG" id="dpf:ON006_14530"/>
<accession>A0A9E8SND7</accession>
<proteinExistence type="predicted"/>
<dbReference type="Pfam" id="PF09655">
    <property type="entry name" value="Nitr_red_assoc"/>
    <property type="match status" value="1"/>
</dbReference>
<sequence length="156" mass="18525">MKTPEIKTHYFQFESDFVDNLRCIPMIVRYKLDTCRIKLQLSDWVKLNYQEKDQLAELPCSLPADIQRYANFVNNLVVKYTGVVPNILKTLNDNWIYTQRIPDEVISKAQEWNCPDITITQWRNLDLLQRFALVKLSRSGHEGKNFPRAFREFQIV</sequence>
<dbReference type="RefSeq" id="WP_244820517.1">
    <property type="nucleotide sequence ID" value="NZ_CP112998.1"/>
</dbReference>
<evidence type="ECO:0000313" key="2">
    <source>
        <dbReference type="Proteomes" id="UP001164653"/>
    </source>
</evidence>
<name>A0A9E8SND7_9BACT</name>
<reference evidence="1" key="1">
    <citation type="submission" date="2022-11" db="EMBL/GenBank/DDBJ databases">
        <title>Dyadobacter pollutisoli sp. nov., isolated from plastic dumped soil.</title>
        <authorList>
            <person name="Kim J.M."/>
            <person name="Kim K.R."/>
            <person name="Lee J.K."/>
            <person name="Hao L."/>
            <person name="Jeon C.O."/>
        </authorList>
    </citation>
    <scope>NUCLEOTIDE SEQUENCE</scope>
    <source>
        <strain evidence="1">U1</strain>
    </source>
</reference>
<dbReference type="InterPro" id="IPR013481">
    <property type="entry name" value="NarM"/>
</dbReference>